<evidence type="ECO:0000256" key="12">
    <source>
        <dbReference type="ARBA" id="ARBA00034617"/>
    </source>
</evidence>
<evidence type="ECO:0000256" key="2">
    <source>
        <dbReference type="ARBA" id="ARBA00017846"/>
    </source>
</evidence>
<evidence type="ECO:0000313" key="18">
    <source>
        <dbReference type="EMBL" id="TGG91543.1"/>
    </source>
</evidence>
<evidence type="ECO:0000256" key="8">
    <source>
        <dbReference type="ARBA" id="ARBA00023125"/>
    </source>
</evidence>
<dbReference type="GO" id="GO:0043138">
    <property type="term" value="F:3'-5' DNA helicase activity"/>
    <property type="evidence" value="ECO:0007669"/>
    <property type="project" value="UniProtKB-EC"/>
</dbReference>
<dbReference type="GO" id="GO:0005524">
    <property type="term" value="F:ATP binding"/>
    <property type="evidence" value="ECO:0007669"/>
    <property type="project" value="UniProtKB-KW"/>
</dbReference>
<dbReference type="SUPFAM" id="SSF52540">
    <property type="entry name" value="P-loop containing nucleoside triphosphate hydrolases"/>
    <property type="match status" value="1"/>
</dbReference>
<evidence type="ECO:0000256" key="10">
    <source>
        <dbReference type="ARBA" id="ARBA00023204"/>
    </source>
</evidence>
<dbReference type="EC" id="5.6.2.4" evidence="13 15"/>
<evidence type="ECO:0000256" key="9">
    <source>
        <dbReference type="ARBA" id="ARBA00023172"/>
    </source>
</evidence>
<dbReference type="RefSeq" id="WP_135484327.1">
    <property type="nucleotide sequence ID" value="NZ_SRMF01000008.1"/>
</dbReference>
<evidence type="ECO:0000256" key="7">
    <source>
        <dbReference type="ARBA" id="ARBA00022840"/>
    </source>
</evidence>
<evidence type="ECO:0000313" key="19">
    <source>
        <dbReference type="Proteomes" id="UP000297475"/>
    </source>
</evidence>
<dbReference type="Gene3D" id="3.40.50.300">
    <property type="entry name" value="P-loop containing nucleotide triphosphate hydrolases"/>
    <property type="match status" value="2"/>
</dbReference>
<organism evidence="18 19">
    <name type="scientific">Natronospirillum operosum</name>
    <dbReference type="NCBI Taxonomy" id="2759953"/>
    <lineage>
        <taxon>Bacteria</taxon>
        <taxon>Pseudomonadati</taxon>
        <taxon>Pseudomonadota</taxon>
        <taxon>Gammaproteobacteria</taxon>
        <taxon>Oceanospirillales</taxon>
        <taxon>Natronospirillaceae</taxon>
        <taxon>Natronospirillum</taxon>
    </lineage>
</organism>
<dbReference type="OrthoDB" id="9804325at2"/>
<keyword evidence="19" id="KW-1185">Reference proteome</keyword>
<dbReference type="PANTHER" id="PTHR47964:SF1">
    <property type="entry name" value="ATP-DEPENDENT DNA HELICASE HOMOLOG RECG, CHLOROPLASTIC"/>
    <property type="match status" value="1"/>
</dbReference>
<dbReference type="Pfam" id="PF19833">
    <property type="entry name" value="RecG_dom3_C"/>
    <property type="match status" value="1"/>
</dbReference>
<dbReference type="InterPro" id="IPR001650">
    <property type="entry name" value="Helicase_C-like"/>
</dbReference>
<evidence type="ECO:0000256" key="4">
    <source>
        <dbReference type="ARBA" id="ARBA00022763"/>
    </source>
</evidence>
<keyword evidence="6 15" id="KW-0347">Helicase</keyword>
<keyword evidence="5 15" id="KW-0378">Hydrolase</keyword>
<dbReference type="CDD" id="cd04488">
    <property type="entry name" value="RecG_wedge_OBF"/>
    <property type="match status" value="1"/>
</dbReference>
<name>A0A4Z0WCK5_9GAMM</name>
<dbReference type="PROSITE" id="PS51192">
    <property type="entry name" value="HELICASE_ATP_BIND_1"/>
    <property type="match status" value="1"/>
</dbReference>
<dbReference type="InterPro" id="IPR027417">
    <property type="entry name" value="P-loop_NTPase"/>
</dbReference>
<keyword evidence="10 15" id="KW-0234">DNA repair</keyword>
<proteinExistence type="inferred from homology"/>
<keyword evidence="9 15" id="KW-0233">DNA recombination</keyword>
<dbReference type="SMART" id="SM00490">
    <property type="entry name" value="HELICc"/>
    <property type="match status" value="1"/>
</dbReference>
<dbReference type="NCBIfam" id="NF008165">
    <property type="entry name" value="PRK10917.1-3"/>
    <property type="match status" value="1"/>
</dbReference>
<dbReference type="NCBIfam" id="NF008168">
    <property type="entry name" value="PRK10917.2-2"/>
    <property type="match status" value="1"/>
</dbReference>
<dbReference type="Pfam" id="PF17191">
    <property type="entry name" value="RecG_wedge"/>
    <property type="match status" value="1"/>
</dbReference>
<evidence type="ECO:0000256" key="13">
    <source>
        <dbReference type="ARBA" id="ARBA00034808"/>
    </source>
</evidence>
<dbReference type="InterPro" id="IPR014001">
    <property type="entry name" value="Helicase_ATP-bd"/>
</dbReference>
<dbReference type="PANTHER" id="PTHR47964">
    <property type="entry name" value="ATP-DEPENDENT DNA HELICASE HOMOLOG RECG, CHLOROPLASTIC"/>
    <property type="match status" value="1"/>
</dbReference>
<comment type="catalytic activity">
    <reaction evidence="14 15">
        <text>ATP + H2O = ADP + phosphate + H(+)</text>
        <dbReference type="Rhea" id="RHEA:13065"/>
        <dbReference type="ChEBI" id="CHEBI:15377"/>
        <dbReference type="ChEBI" id="CHEBI:15378"/>
        <dbReference type="ChEBI" id="CHEBI:30616"/>
        <dbReference type="ChEBI" id="CHEBI:43474"/>
        <dbReference type="ChEBI" id="CHEBI:456216"/>
        <dbReference type="EC" id="5.6.2.4"/>
    </reaction>
</comment>
<gene>
    <name evidence="18" type="primary">recG</name>
    <name evidence="18" type="ORF">E4656_16065</name>
</gene>
<dbReference type="InterPro" id="IPR012340">
    <property type="entry name" value="NA-bd_OB-fold"/>
</dbReference>
<keyword evidence="7 15" id="KW-0067">ATP-binding</keyword>
<dbReference type="Gene3D" id="2.40.50.140">
    <property type="entry name" value="Nucleic acid-binding proteins"/>
    <property type="match status" value="1"/>
</dbReference>
<dbReference type="SUPFAM" id="SSF50249">
    <property type="entry name" value="Nucleic acid-binding proteins"/>
    <property type="match status" value="1"/>
</dbReference>
<comment type="caution">
    <text evidence="18">The sequence shown here is derived from an EMBL/GenBank/DDBJ whole genome shotgun (WGS) entry which is preliminary data.</text>
</comment>
<dbReference type="Pfam" id="PF00271">
    <property type="entry name" value="Helicase_C"/>
    <property type="match status" value="1"/>
</dbReference>
<dbReference type="SMART" id="SM00487">
    <property type="entry name" value="DEXDc"/>
    <property type="match status" value="1"/>
</dbReference>
<dbReference type="InterPro" id="IPR047112">
    <property type="entry name" value="RecG/Mfd"/>
</dbReference>
<dbReference type="GO" id="GO:0006281">
    <property type="term" value="P:DNA repair"/>
    <property type="evidence" value="ECO:0007669"/>
    <property type="project" value="UniProtKB-UniRule"/>
</dbReference>
<protein>
    <recommendedName>
        <fullName evidence="2 15">ATP-dependent DNA helicase RecG</fullName>
        <ecNumber evidence="13 15">5.6.2.4</ecNumber>
    </recommendedName>
</protein>
<comment type="catalytic activity">
    <reaction evidence="12 15">
        <text>Couples ATP hydrolysis with the unwinding of duplex DNA by translocating in the 3'-5' direction.</text>
        <dbReference type="EC" id="5.6.2.4"/>
    </reaction>
</comment>
<dbReference type="InterPro" id="IPR011545">
    <property type="entry name" value="DEAD/DEAH_box_helicase_dom"/>
</dbReference>
<keyword evidence="8" id="KW-0238">DNA-binding</keyword>
<dbReference type="PROSITE" id="PS51194">
    <property type="entry name" value="HELICASE_CTER"/>
    <property type="match status" value="1"/>
</dbReference>
<reference evidence="18 19" key="1">
    <citation type="submission" date="2019-04" db="EMBL/GenBank/DDBJ databases">
        <title>Natronospirillum operosus gen. nov., sp. nov., a haloalkaliphilic satellite isolated from decaying biomass of laboratory culture of cyanobacterium Geitlerinema sp. and proposal of Natronospirillaceae fam. nov. and Saccharospirillaceae fam. nov.</title>
        <authorList>
            <person name="Kevbrin V."/>
            <person name="Boltyanskaya Y."/>
            <person name="Koziaeva V."/>
            <person name="Grouzdev D.S."/>
            <person name="Park M."/>
            <person name="Cho J."/>
        </authorList>
    </citation>
    <scope>NUCLEOTIDE SEQUENCE [LARGE SCALE GENOMIC DNA]</scope>
    <source>
        <strain evidence="18 19">G-116</strain>
    </source>
</reference>
<dbReference type="GO" id="GO:0016887">
    <property type="term" value="F:ATP hydrolysis activity"/>
    <property type="evidence" value="ECO:0007669"/>
    <property type="project" value="RHEA"/>
</dbReference>
<dbReference type="InterPro" id="IPR045562">
    <property type="entry name" value="RecG_dom3_C"/>
</dbReference>
<evidence type="ECO:0000256" key="1">
    <source>
        <dbReference type="ARBA" id="ARBA00007504"/>
    </source>
</evidence>
<comment type="function">
    <text evidence="15">Plays a critical role in recombination and DNA repair. Helps process Holliday junction intermediates to mature products by catalyzing branch migration. Has replication fork regression activity, unwinds stalled or blocked replication forks to make a HJ that can be resolved. Has a DNA unwinding activity characteristic of a DNA helicase with 3'-5' polarity.</text>
</comment>
<evidence type="ECO:0000259" key="17">
    <source>
        <dbReference type="PROSITE" id="PS51194"/>
    </source>
</evidence>
<sequence>MDTEVDPALTRLKGVGAQLAEKLERLHLRQIPDLLFHLPLRYEDRTRIHPLGQLRLGQHALIRGRVVNTSVQYGRRRSLLVRVRDDSGEVGLRFYYFSAAQQRQLQPGTAIQAFGEARRGATGLEFYHPEYSAADDDGALPAPSGTLTPVYPTTEGLTQKRLRQLMEQALAWMRTSDELPDLLPASLREQWQLPALPTALDFIHNPPPATDLETLISGDHPCVARLAVEELLAQHLGLRQLRHQARAEAAPPLHSQGGTLQQQLRASLPFALTAAQDRVLEEIEADLARPVPMLRLVQGDVGAGKTLVAVLAMLRAVDAGWQSVFMAPTEILAEQHARNLTAWLQSLGIEVVLLLGRQTRRQRTEALARIAAGAACVVGTHALFQEEVRYQRLGLVVVDEQHRFGVDQRLLLREKGRQQGLVPHQLIMTATPIPRTLAMSMYADLDFSVIDELPPGRTPVVTTVMNDAQRERVIQRVRDACTDRRQVYWVCTLIEDSDELQAQAAEELYTQLTEALQPFRVALVHGRMKNSEKSAVMSAFKAGETQVLVATTVIEVGVDVPNASVMIIENAERLGLSQLHQLRGRVGRGAADSYCVLLYRPPLSQGGKARLNTMRSTSDGFQIAEQDLLLRGPGEVLGTRQTGEAGFRIANLQRDQHWLPAVKQLSETLEREYPDMATALLARWHPEGLNYGKV</sequence>
<evidence type="ECO:0000256" key="14">
    <source>
        <dbReference type="ARBA" id="ARBA00048988"/>
    </source>
</evidence>
<dbReference type="CDD" id="cd17992">
    <property type="entry name" value="DEXHc_RecG"/>
    <property type="match status" value="1"/>
</dbReference>
<dbReference type="Proteomes" id="UP000297475">
    <property type="component" value="Unassembled WGS sequence"/>
</dbReference>
<feature type="domain" description="Helicase ATP-binding" evidence="16">
    <location>
        <begin position="286"/>
        <end position="450"/>
    </location>
</feature>
<keyword evidence="4 15" id="KW-0227">DNA damage</keyword>
<dbReference type="EMBL" id="SRMF01000008">
    <property type="protein sequence ID" value="TGG91543.1"/>
    <property type="molecule type" value="Genomic_DNA"/>
</dbReference>
<evidence type="ECO:0000256" key="11">
    <source>
        <dbReference type="ARBA" id="ARBA00023235"/>
    </source>
</evidence>
<dbReference type="NCBIfam" id="NF008166">
    <property type="entry name" value="PRK10917.1-4"/>
    <property type="match status" value="1"/>
</dbReference>
<keyword evidence="3 15" id="KW-0547">Nucleotide-binding</keyword>
<dbReference type="InterPro" id="IPR004609">
    <property type="entry name" value="ATP-dep_DNA_helicase_RecG"/>
</dbReference>
<evidence type="ECO:0000256" key="15">
    <source>
        <dbReference type="RuleBase" id="RU363016"/>
    </source>
</evidence>
<evidence type="ECO:0000259" key="16">
    <source>
        <dbReference type="PROSITE" id="PS51192"/>
    </source>
</evidence>
<feature type="domain" description="Helicase C-terminal" evidence="17">
    <location>
        <begin position="483"/>
        <end position="629"/>
    </location>
</feature>
<evidence type="ECO:0000256" key="6">
    <source>
        <dbReference type="ARBA" id="ARBA00022806"/>
    </source>
</evidence>
<dbReference type="GO" id="GO:0006310">
    <property type="term" value="P:DNA recombination"/>
    <property type="evidence" value="ECO:0007669"/>
    <property type="project" value="UniProtKB-UniRule"/>
</dbReference>
<dbReference type="Pfam" id="PF00270">
    <property type="entry name" value="DEAD"/>
    <property type="match status" value="1"/>
</dbReference>
<dbReference type="NCBIfam" id="NF008163">
    <property type="entry name" value="PRK10917.1-1"/>
    <property type="match status" value="1"/>
</dbReference>
<keyword evidence="11" id="KW-0413">Isomerase</keyword>
<dbReference type="GO" id="GO:0003677">
    <property type="term" value="F:DNA binding"/>
    <property type="evidence" value="ECO:0007669"/>
    <property type="project" value="UniProtKB-KW"/>
</dbReference>
<dbReference type="AlphaFoldDB" id="A0A4Z0WCK5"/>
<dbReference type="FunFam" id="3.40.50.300:FF:000391">
    <property type="entry name" value="ATP-dependent DNA helicase RecG"/>
    <property type="match status" value="1"/>
</dbReference>
<evidence type="ECO:0000256" key="5">
    <source>
        <dbReference type="ARBA" id="ARBA00022801"/>
    </source>
</evidence>
<dbReference type="InterPro" id="IPR033454">
    <property type="entry name" value="RecG_wedge"/>
</dbReference>
<evidence type="ECO:0000256" key="3">
    <source>
        <dbReference type="ARBA" id="ARBA00022741"/>
    </source>
</evidence>
<dbReference type="NCBIfam" id="TIGR00643">
    <property type="entry name" value="recG"/>
    <property type="match status" value="1"/>
</dbReference>
<accession>A0A4Z0WCK5</accession>
<comment type="similarity">
    <text evidence="1 15">Belongs to the helicase family. RecG subfamily.</text>
</comment>